<feature type="transmembrane region" description="Helical" evidence="1">
    <location>
        <begin position="12"/>
        <end position="33"/>
    </location>
</feature>
<keyword evidence="4" id="KW-1185">Reference proteome</keyword>
<sequence>MQRRGVSLVEVLVAATLLAVGVAGTLHALLASARLRLDADRREALVGMLLDRLAWFEAAACAGGDTAGVTRLADGPEARWGVQAVGNLRVLTLDGSRGSRARTARTHIVTSRPCD</sequence>
<dbReference type="KEGG" id="pspc:Strain318_002356"/>
<evidence type="ECO:0000313" key="3">
    <source>
        <dbReference type="EMBL" id="WKW15949.1"/>
    </source>
</evidence>
<dbReference type="RefSeq" id="WP_367885906.1">
    <property type="nucleotide sequence ID" value="NZ_CP130612.1"/>
</dbReference>
<organism evidence="3 4">
    <name type="scientific">Pseudogemmatithrix spongiicola</name>
    <dbReference type="NCBI Taxonomy" id="3062599"/>
    <lineage>
        <taxon>Bacteria</taxon>
        <taxon>Pseudomonadati</taxon>
        <taxon>Gemmatimonadota</taxon>
        <taxon>Gemmatimonadia</taxon>
        <taxon>Gemmatimonadales</taxon>
        <taxon>Gemmatimonadaceae</taxon>
        <taxon>Pseudogemmatithrix</taxon>
    </lineage>
</organism>
<evidence type="ECO:0000313" key="2">
    <source>
        <dbReference type="EMBL" id="WKW13043.1"/>
    </source>
</evidence>
<reference evidence="3" key="1">
    <citation type="submission" date="2023-07" db="EMBL/GenBank/DDBJ databases">
        <authorList>
            <person name="Haufschild T."/>
            <person name="Kallscheuer N."/>
            <person name="Hammer J."/>
            <person name="Kohn T."/>
            <person name="Kabuu M."/>
            <person name="Jogler M."/>
            <person name="Wohfarth N."/>
            <person name="Heuer A."/>
            <person name="Rohde M."/>
            <person name="van Teeseling M.C.F."/>
            <person name="Jogler C."/>
        </authorList>
    </citation>
    <scope>NUCLEOTIDE SEQUENCE</scope>
    <source>
        <strain evidence="2">Strain 138</strain>
        <strain evidence="3">Strain 318</strain>
    </source>
</reference>
<keyword evidence="1" id="KW-0812">Transmembrane</keyword>
<name>A0AA49K1W0_9BACT</name>
<dbReference type="Proteomes" id="UP001229955">
    <property type="component" value="Chromosome"/>
</dbReference>
<gene>
    <name evidence="2" type="ORF">Strain138_002357</name>
    <name evidence="3" type="ORF">Strain318_002356</name>
</gene>
<dbReference type="EMBL" id="CP130612">
    <property type="protein sequence ID" value="WKW13043.1"/>
    <property type="molecule type" value="Genomic_DNA"/>
</dbReference>
<dbReference type="AlphaFoldDB" id="A0AA49K1W0"/>
<accession>A0AA49JWA8</accession>
<dbReference type="Pfam" id="PF07963">
    <property type="entry name" value="N_methyl"/>
    <property type="match status" value="1"/>
</dbReference>
<dbReference type="PROSITE" id="PS00409">
    <property type="entry name" value="PROKAR_NTER_METHYL"/>
    <property type="match status" value="1"/>
</dbReference>
<evidence type="ECO:0000256" key="1">
    <source>
        <dbReference type="SAM" id="Phobius"/>
    </source>
</evidence>
<dbReference type="NCBIfam" id="TIGR02532">
    <property type="entry name" value="IV_pilin_GFxxxE"/>
    <property type="match status" value="1"/>
</dbReference>
<dbReference type="InterPro" id="IPR012902">
    <property type="entry name" value="N_methyl_site"/>
</dbReference>
<keyword evidence="1" id="KW-1133">Transmembrane helix</keyword>
<accession>A0AA49K1W0</accession>
<protein>
    <submittedName>
        <fullName evidence="3">Prepilin-type N-terminal cleavage/methylation domain-containing protein</fullName>
    </submittedName>
</protein>
<evidence type="ECO:0000313" key="4">
    <source>
        <dbReference type="Proteomes" id="UP001229955"/>
    </source>
</evidence>
<proteinExistence type="predicted"/>
<dbReference type="EMBL" id="CP130613">
    <property type="protein sequence ID" value="WKW15949.1"/>
    <property type="molecule type" value="Genomic_DNA"/>
</dbReference>
<keyword evidence="1" id="KW-0472">Membrane</keyword>